<evidence type="ECO:0008006" key="5">
    <source>
        <dbReference type="Google" id="ProtNLM"/>
    </source>
</evidence>
<organism evidence="3 4">
    <name type="scientific">Lymnaea stagnalis</name>
    <name type="common">Great pond snail</name>
    <name type="synonym">Helix stagnalis</name>
    <dbReference type="NCBI Taxonomy" id="6523"/>
    <lineage>
        <taxon>Eukaryota</taxon>
        <taxon>Metazoa</taxon>
        <taxon>Spiralia</taxon>
        <taxon>Lophotrochozoa</taxon>
        <taxon>Mollusca</taxon>
        <taxon>Gastropoda</taxon>
        <taxon>Heterobranchia</taxon>
        <taxon>Euthyneura</taxon>
        <taxon>Panpulmonata</taxon>
        <taxon>Hygrophila</taxon>
        <taxon>Lymnaeoidea</taxon>
        <taxon>Lymnaeidae</taxon>
        <taxon>Lymnaea</taxon>
    </lineage>
</organism>
<dbReference type="GO" id="GO:0010824">
    <property type="term" value="P:regulation of centrosome duplication"/>
    <property type="evidence" value="ECO:0007669"/>
    <property type="project" value="TreeGrafter"/>
</dbReference>
<keyword evidence="1" id="KW-0175">Coiled coil</keyword>
<dbReference type="EMBL" id="CAXITT010001445">
    <property type="protein sequence ID" value="CAL1548570.1"/>
    <property type="molecule type" value="Genomic_DNA"/>
</dbReference>
<evidence type="ECO:0000256" key="1">
    <source>
        <dbReference type="SAM" id="Coils"/>
    </source>
</evidence>
<proteinExistence type="predicted"/>
<feature type="coiled-coil region" evidence="1">
    <location>
        <begin position="707"/>
        <end position="781"/>
    </location>
</feature>
<keyword evidence="4" id="KW-1185">Reference proteome</keyword>
<dbReference type="PANTHER" id="PTHR31540:SF1">
    <property type="entry name" value="CENTROSOMAL PROTEIN OF 131 KDA"/>
    <property type="match status" value="1"/>
</dbReference>
<feature type="compositionally biased region" description="Polar residues" evidence="2">
    <location>
        <begin position="72"/>
        <end position="87"/>
    </location>
</feature>
<dbReference type="PANTHER" id="PTHR31540">
    <property type="entry name" value="CENTROSOMAL PROTEIN OF 131 KDA"/>
    <property type="match status" value="1"/>
</dbReference>
<sequence>MAHRRAEDLNLSLTGSQLSVISARSRSSQPVSSQSKRANSMVDVRPNKLPSGADEQRSETKGRRGSFKGEIQKTSSLTSAQSLDKLSNGTTSKAISQEDDFLALFESSPQPKIKQALSGIASSSHKKNISNKPSKSSAGGMKPRPFKSKPAWASKPSSANSTARTEEPHNIFRPASVQSTDDDFDIGHHALDDHGNSLTNSITKLRNLQNQISDVNKQQGHAKGTITALDSYRSAATTGQLTPGSTARTSQTASIDEFIQDIMDRTPRHDDPVVSDRVLPFSAQSVEAGETTEVTAGLANNISRPGHQQKVKATLSSMENSYHNIKHKTPVNQVKSTTGAVGQSSILLGNKKPVQQSNVNSVNSIKTLSQKTPSNFTSNAQKLEDYINTLNSAAAKIQKWFRRHRTRHAAAEAAMRRLLSQKKLEHEDKLQKELAQSMTLVEMEEKKVEERRKLREEKAKEARQQAIKDLKKKREEHKIDVKKKAEDEIKFLQASGRISKSPSSSVMNKKRTIEKGIVNTVSPNPASQPVDEAATSQTELSELSAGYGAESGAVGGTDKATEANTNTRTTLEDLYSTLKKLEEEENFLTARPNSQPSWLNELEKDQEGELGSNLTAENLEKLNSRKDGLSNSGFLTNDKLRSIINFLDEVHVTDRLSEIDTEISRMNEDLEKPALLVPSASEIAQIEHAQATASEVTNTVLSQRLELDEKKRTVTMLQKALNQQRELTVRHARETEKEMKKRLDIQKEEYEEAIKRHLSFIDQLIDDKKNLGEKCEKLVTELKTIDKKYQEKIKSLESSHVVEMTKVKEVHSAAEKLRREKWIEDKTKKIKEMTVKGLEPEIQRLISKHKSDIKKIKQIHEAELLESDERAAQKYVKMTEELRDQLAAEKEAAIARERESSKLRYEKQLEQEEEAYQQKQRRLYQEVQEEKQRLASASSRQRSELEKLQRQLEDNHRHALEAMKEEFDKSRDEQEKRHKSEIRALQEKLKLEKESWEENYMKRHETWLVQKEREIREQIKKERDKEIEMVIERLEEDASTAQEANERSTEQKIRRLREKFETETRELEQSERKAVQKYNEMKAKMTEVEGENERLKVIIKQKDQEILDSKKLLEKMNSERSHVSDIIRQEFADRIVATDEENKRIKHEISELRARHRIELEKAQRDMEELRRVKDEEMEEVHKRVKAAIVKKEEVVAQLKQQYQAANKRADHLEGLLEQQRKQLLNHK</sequence>
<feature type="compositionally biased region" description="Low complexity" evidence="2">
    <location>
        <begin position="22"/>
        <end position="35"/>
    </location>
</feature>
<feature type="region of interest" description="Disordered" evidence="2">
    <location>
        <begin position="20"/>
        <end position="87"/>
    </location>
</feature>
<feature type="coiled-coil region" evidence="1">
    <location>
        <begin position="440"/>
        <end position="487"/>
    </location>
</feature>
<feature type="coiled-coil region" evidence="1">
    <location>
        <begin position="564"/>
        <end position="591"/>
    </location>
</feature>
<comment type="caution">
    <text evidence="3">The sequence shown here is derived from an EMBL/GenBank/DDBJ whole genome shotgun (WGS) entry which is preliminary data.</text>
</comment>
<feature type="compositionally biased region" description="Basic and acidic residues" evidence="2">
    <location>
        <begin position="941"/>
        <end position="980"/>
    </location>
</feature>
<name>A0AAV2INP4_LYMST</name>
<feature type="compositionally biased region" description="Low complexity" evidence="2">
    <location>
        <begin position="148"/>
        <end position="161"/>
    </location>
</feature>
<gene>
    <name evidence="3" type="ORF">GSLYS_00021887001</name>
</gene>
<accession>A0AAV2INP4</accession>
<dbReference type="GO" id="GO:0034451">
    <property type="term" value="C:centriolar satellite"/>
    <property type="evidence" value="ECO:0007669"/>
    <property type="project" value="TreeGrafter"/>
</dbReference>
<evidence type="ECO:0000256" key="2">
    <source>
        <dbReference type="SAM" id="MobiDB-lite"/>
    </source>
</evidence>
<protein>
    <recommendedName>
        <fullName evidence="5">Centrosomal protein of 131 kDa</fullName>
    </recommendedName>
</protein>
<evidence type="ECO:0000313" key="3">
    <source>
        <dbReference type="EMBL" id="CAL1548570.1"/>
    </source>
</evidence>
<dbReference type="GO" id="GO:0035735">
    <property type="term" value="P:intraciliary transport involved in cilium assembly"/>
    <property type="evidence" value="ECO:0007669"/>
    <property type="project" value="InterPro"/>
</dbReference>
<reference evidence="3 4" key="1">
    <citation type="submission" date="2024-04" db="EMBL/GenBank/DDBJ databases">
        <authorList>
            <consortium name="Genoscope - CEA"/>
            <person name="William W."/>
        </authorList>
    </citation>
    <scope>NUCLEOTIDE SEQUENCE [LARGE SCALE GENOMIC DNA]</scope>
</reference>
<dbReference type="Proteomes" id="UP001497497">
    <property type="component" value="Unassembled WGS sequence"/>
</dbReference>
<dbReference type="InterPro" id="IPR030465">
    <property type="entry name" value="CEP131"/>
</dbReference>
<evidence type="ECO:0000313" key="4">
    <source>
        <dbReference type="Proteomes" id="UP001497497"/>
    </source>
</evidence>
<dbReference type="AlphaFoldDB" id="A0AAV2INP4"/>
<feature type="region of interest" description="Disordered" evidence="2">
    <location>
        <begin position="115"/>
        <end position="180"/>
    </location>
</feature>
<dbReference type="GO" id="GO:0005929">
    <property type="term" value="C:cilium"/>
    <property type="evidence" value="ECO:0007669"/>
    <property type="project" value="GOC"/>
</dbReference>
<feature type="region of interest" description="Disordered" evidence="2">
    <location>
        <begin position="933"/>
        <end position="980"/>
    </location>
</feature>